<accession>A0A3M3DX45</accession>
<feature type="compositionally biased region" description="Low complexity" evidence="1">
    <location>
        <begin position="42"/>
        <end position="69"/>
    </location>
</feature>
<name>A0A3M3DX45_9PSED</name>
<evidence type="ECO:0000313" key="3">
    <source>
        <dbReference type="Proteomes" id="UP000270661"/>
    </source>
</evidence>
<sequence length="168" mass="18036">MYFSAVSAVVSMKAIAPATWVLIGLLTVFHAGGVVAASAQEKPAASATKSVSKKPQAAKKAPAKKTASPQKKRAPIASKSKSAHEVAKTPLPPANLDLSLPHDMVQKLQPPGTVPLPQREPLLPSMFGQKPDPFQLNGRLLNNEMQLPLRNSERREVEGAALDFEFKR</sequence>
<dbReference type="STRING" id="47879.AXG94_06950"/>
<protein>
    <recommendedName>
        <fullName evidence="4">Translation initiation factor 2</fullName>
    </recommendedName>
</protein>
<dbReference type="AlphaFoldDB" id="A0A3M3DX45"/>
<evidence type="ECO:0000256" key="1">
    <source>
        <dbReference type="SAM" id="MobiDB-lite"/>
    </source>
</evidence>
<comment type="caution">
    <text evidence="2">The sequence shown here is derived from an EMBL/GenBank/DDBJ whole genome shotgun (WGS) entry which is preliminary data.</text>
</comment>
<keyword evidence="3" id="KW-1185">Reference proteome</keyword>
<evidence type="ECO:0008006" key="4">
    <source>
        <dbReference type="Google" id="ProtNLM"/>
    </source>
</evidence>
<evidence type="ECO:0000313" key="2">
    <source>
        <dbReference type="EMBL" id="RMM41910.1"/>
    </source>
</evidence>
<dbReference type="EMBL" id="RBOJ01000108">
    <property type="protein sequence ID" value="RMM41910.1"/>
    <property type="molecule type" value="Genomic_DNA"/>
</dbReference>
<organism evidence="2 3">
    <name type="scientific">Pseudomonas corrugata</name>
    <dbReference type="NCBI Taxonomy" id="47879"/>
    <lineage>
        <taxon>Bacteria</taxon>
        <taxon>Pseudomonadati</taxon>
        <taxon>Pseudomonadota</taxon>
        <taxon>Gammaproteobacteria</taxon>
        <taxon>Pseudomonadales</taxon>
        <taxon>Pseudomonadaceae</taxon>
        <taxon>Pseudomonas</taxon>
    </lineage>
</organism>
<dbReference type="Proteomes" id="UP000270661">
    <property type="component" value="Unassembled WGS sequence"/>
</dbReference>
<proteinExistence type="predicted"/>
<reference evidence="2 3" key="1">
    <citation type="submission" date="2018-08" db="EMBL/GenBank/DDBJ databases">
        <title>Recombination of ecologically and evolutionarily significant loci maintains genetic cohesion in the Pseudomonas syringae species complex.</title>
        <authorList>
            <person name="Dillon M."/>
            <person name="Thakur S."/>
            <person name="Almeida R.N.D."/>
            <person name="Weir B.S."/>
            <person name="Guttman D.S."/>
        </authorList>
    </citation>
    <scope>NUCLEOTIDE SEQUENCE [LARGE SCALE GENOMIC DNA]</scope>
    <source>
        <strain evidence="2 3">NCPPB2445</strain>
    </source>
</reference>
<feature type="region of interest" description="Disordered" evidence="1">
    <location>
        <begin position="42"/>
        <end position="102"/>
    </location>
</feature>
<gene>
    <name evidence="2" type="ORF">ALQ77_03181</name>
</gene>